<dbReference type="NCBIfam" id="TIGR00229">
    <property type="entry name" value="sensory_box"/>
    <property type="match status" value="1"/>
</dbReference>
<dbReference type="InterPro" id="IPR004358">
    <property type="entry name" value="Sig_transdc_His_kin-like_C"/>
</dbReference>
<dbReference type="PRINTS" id="PR00344">
    <property type="entry name" value="BCTRLSENSOR"/>
</dbReference>
<dbReference type="Gene3D" id="1.10.287.130">
    <property type="match status" value="1"/>
</dbReference>
<evidence type="ECO:0000256" key="5">
    <source>
        <dbReference type="ARBA" id="ARBA00022777"/>
    </source>
</evidence>
<evidence type="ECO:0000259" key="10">
    <source>
        <dbReference type="PROSITE" id="PS50113"/>
    </source>
</evidence>
<dbReference type="EC" id="2.7.13.3" evidence="2"/>
<evidence type="ECO:0000313" key="12">
    <source>
        <dbReference type="Proteomes" id="UP001199816"/>
    </source>
</evidence>
<dbReference type="InterPro" id="IPR050736">
    <property type="entry name" value="Sensor_HK_Regulatory"/>
</dbReference>
<dbReference type="PANTHER" id="PTHR43711">
    <property type="entry name" value="TWO-COMPONENT HISTIDINE KINASE"/>
    <property type="match status" value="1"/>
</dbReference>
<dbReference type="PROSITE" id="PS50112">
    <property type="entry name" value="PAS"/>
    <property type="match status" value="1"/>
</dbReference>
<dbReference type="Proteomes" id="UP001199816">
    <property type="component" value="Unassembled WGS sequence"/>
</dbReference>
<keyword evidence="3" id="KW-0597">Phosphoprotein</keyword>
<dbReference type="InterPro" id="IPR003594">
    <property type="entry name" value="HATPase_dom"/>
</dbReference>
<evidence type="ECO:0000313" key="11">
    <source>
        <dbReference type="EMBL" id="MCD2421583.1"/>
    </source>
</evidence>
<evidence type="ECO:0000256" key="6">
    <source>
        <dbReference type="ARBA" id="ARBA00023012"/>
    </source>
</evidence>
<dbReference type="Gene3D" id="3.30.450.20">
    <property type="entry name" value="PAS domain"/>
    <property type="match status" value="1"/>
</dbReference>
<keyword evidence="7" id="KW-0175">Coiled coil</keyword>
<dbReference type="PROSITE" id="PS50109">
    <property type="entry name" value="HIS_KIN"/>
    <property type="match status" value="1"/>
</dbReference>
<keyword evidence="6" id="KW-0902">Two-component regulatory system</keyword>
<dbReference type="PANTHER" id="PTHR43711:SF26">
    <property type="entry name" value="SENSOR HISTIDINE KINASE RCSC"/>
    <property type="match status" value="1"/>
</dbReference>
<feature type="domain" description="PAC" evidence="10">
    <location>
        <begin position="87"/>
        <end position="137"/>
    </location>
</feature>
<feature type="coiled-coil region" evidence="7">
    <location>
        <begin position="128"/>
        <end position="180"/>
    </location>
</feature>
<dbReference type="SUPFAM" id="SSF47384">
    <property type="entry name" value="Homodimeric domain of signal transducing histidine kinase"/>
    <property type="match status" value="1"/>
</dbReference>
<dbReference type="SMART" id="SM00091">
    <property type="entry name" value="PAS"/>
    <property type="match status" value="1"/>
</dbReference>
<evidence type="ECO:0000259" key="9">
    <source>
        <dbReference type="PROSITE" id="PS50112"/>
    </source>
</evidence>
<dbReference type="InterPro" id="IPR000014">
    <property type="entry name" value="PAS"/>
</dbReference>
<evidence type="ECO:0000256" key="7">
    <source>
        <dbReference type="SAM" id="Coils"/>
    </source>
</evidence>
<dbReference type="Gene3D" id="3.30.565.10">
    <property type="entry name" value="Histidine kinase-like ATPase, C-terminal domain"/>
    <property type="match status" value="1"/>
</dbReference>
<keyword evidence="5 11" id="KW-0418">Kinase</keyword>
<sequence length="405" mass="46026">MGDSDQKKHESYRYEALFNQASMGIIVVNNAAEIQSANPFALGLFGYALEELLQKPIELLIPGRYHNRHVGHRDGYTHNPKTRPMGVGMDLFAIKKDGSEFPVEVSLSNYQDEGKQFIIAFISDISIRKKAEAEIEELNNKLESTVEQRTRQLTAAMQDLEQSKDELSKLLEREKELGELKSRFVTIASHEFRTPLSTILSSTYLIERYTRTEEQPRREKHLQRIVSSVQLLTDILNDFLSVGKIEEGKIQVRFTRFDIQELVWGIVREMEVTLRAGQQLMYHHQGEPVVELDASLLKHIILNLVSNASKFSPENGPIVIETSVEQQEVRLSVKDHGIGISSEDQKHLMERFFRAANAGNIQGTGLGLHIISKYTELMNGSIQCVSELDQGTTFIITFEQNPVKE</sequence>
<dbReference type="InterPro" id="IPR005467">
    <property type="entry name" value="His_kinase_dom"/>
</dbReference>
<name>A0ABS8PMU7_9BACT</name>
<dbReference type="SMART" id="SM00388">
    <property type="entry name" value="HisKA"/>
    <property type="match status" value="1"/>
</dbReference>
<dbReference type="InterPro" id="IPR013767">
    <property type="entry name" value="PAS_fold"/>
</dbReference>
<dbReference type="CDD" id="cd00130">
    <property type="entry name" value="PAS"/>
    <property type="match status" value="1"/>
</dbReference>
<dbReference type="InterPro" id="IPR036890">
    <property type="entry name" value="HATPase_C_sf"/>
</dbReference>
<organism evidence="11 12">
    <name type="scientific">Niabella pedocola</name>
    <dbReference type="NCBI Taxonomy" id="1752077"/>
    <lineage>
        <taxon>Bacteria</taxon>
        <taxon>Pseudomonadati</taxon>
        <taxon>Bacteroidota</taxon>
        <taxon>Chitinophagia</taxon>
        <taxon>Chitinophagales</taxon>
        <taxon>Chitinophagaceae</taxon>
        <taxon>Niabella</taxon>
    </lineage>
</organism>
<feature type="domain" description="Histidine kinase" evidence="8">
    <location>
        <begin position="187"/>
        <end position="402"/>
    </location>
</feature>
<dbReference type="EMBL" id="JAJNEC010000003">
    <property type="protein sequence ID" value="MCD2421583.1"/>
    <property type="molecule type" value="Genomic_DNA"/>
</dbReference>
<dbReference type="InterPro" id="IPR000700">
    <property type="entry name" value="PAS-assoc_C"/>
</dbReference>
<dbReference type="Pfam" id="PF00989">
    <property type="entry name" value="PAS"/>
    <property type="match status" value="1"/>
</dbReference>
<dbReference type="CDD" id="cd00075">
    <property type="entry name" value="HATPase"/>
    <property type="match status" value="1"/>
</dbReference>
<dbReference type="InterPro" id="IPR036097">
    <property type="entry name" value="HisK_dim/P_sf"/>
</dbReference>
<proteinExistence type="predicted"/>
<evidence type="ECO:0000256" key="3">
    <source>
        <dbReference type="ARBA" id="ARBA00022553"/>
    </source>
</evidence>
<dbReference type="GO" id="GO:0016301">
    <property type="term" value="F:kinase activity"/>
    <property type="evidence" value="ECO:0007669"/>
    <property type="project" value="UniProtKB-KW"/>
</dbReference>
<accession>A0ABS8PMU7</accession>
<protein>
    <recommendedName>
        <fullName evidence="2">histidine kinase</fullName>
        <ecNumber evidence="2">2.7.13.3</ecNumber>
    </recommendedName>
</protein>
<dbReference type="Pfam" id="PF02518">
    <property type="entry name" value="HATPase_c"/>
    <property type="match status" value="1"/>
</dbReference>
<evidence type="ECO:0000256" key="4">
    <source>
        <dbReference type="ARBA" id="ARBA00022679"/>
    </source>
</evidence>
<dbReference type="RefSeq" id="WP_231002488.1">
    <property type="nucleotide sequence ID" value="NZ_JAJNEC010000003.1"/>
</dbReference>
<dbReference type="SUPFAM" id="SSF55874">
    <property type="entry name" value="ATPase domain of HSP90 chaperone/DNA topoisomerase II/histidine kinase"/>
    <property type="match status" value="1"/>
</dbReference>
<gene>
    <name evidence="11" type="ORF">LQ567_02340</name>
</gene>
<dbReference type="PROSITE" id="PS50113">
    <property type="entry name" value="PAC"/>
    <property type="match status" value="1"/>
</dbReference>
<evidence type="ECO:0000259" key="8">
    <source>
        <dbReference type="PROSITE" id="PS50109"/>
    </source>
</evidence>
<evidence type="ECO:0000256" key="2">
    <source>
        <dbReference type="ARBA" id="ARBA00012438"/>
    </source>
</evidence>
<keyword evidence="12" id="KW-1185">Reference proteome</keyword>
<reference evidence="11 12" key="1">
    <citation type="submission" date="2021-11" db="EMBL/GenBank/DDBJ databases">
        <title>Genomic of Niabella pedocola.</title>
        <authorList>
            <person name="Wu T."/>
        </authorList>
    </citation>
    <scope>NUCLEOTIDE SEQUENCE [LARGE SCALE GENOMIC DNA]</scope>
    <source>
        <strain evidence="11 12">JCM 31011</strain>
    </source>
</reference>
<dbReference type="SMART" id="SM00387">
    <property type="entry name" value="HATPase_c"/>
    <property type="match status" value="1"/>
</dbReference>
<comment type="catalytic activity">
    <reaction evidence="1">
        <text>ATP + protein L-histidine = ADP + protein N-phospho-L-histidine.</text>
        <dbReference type="EC" id="2.7.13.3"/>
    </reaction>
</comment>
<feature type="domain" description="PAS" evidence="9">
    <location>
        <begin position="10"/>
        <end position="62"/>
    </location>
</feature>
<dbReference type="Pfam" id="PF00512">
    <property type="entry name" value="HisKA"/>
    <property type="match status" value="1"/>
</dbReference>
<comment type="caution">
    <text evidence="11">The sequence shown here is derived from an EMBL/GenBank/DDBJ whole genome shotgun (WGS) entry which is preliminary data.</text>
</comment>
<dbReference type="CDD" id="cd00082">
    <property type="entry name" value="HisKA"/>
    <property type="match status" value="1"/>
</dbReference>
<dbReference type="InterPro" id="IPR035965">
    <property type="entry name" value="PAS-like_dom_sf"/>
</dbReference>
<dbReference type="SUPFAM" id="SSF55785">
    <property type="entry name" value="PYP-like sensor domain (PAS domain)"/>
    <property type="match status" value="1"/>
</dbReference>
<keyword evidence="4" id="KW-0808">Transferase</keyword>
<dbReference type="InterPro" id="IPR003661">
    <property type="entry name" value="HisK_dim/P_dom"/>
</dbReference>
<evidence type="ECO:0000256" key="1">
    <source>
        <dbReference type="ARBA" id="ARBA00000085"/>
    </source>
</evidence>